<feature type="region of interest" description="Disordered" evidence="1">
    <location>
        <begin position="370"/>
        <end position="403"/>
    </location>
</feature>
<dbReference type="EMBL" id="SGPL01000041">
    <property type="protein sequence ID" value="THH19577.1"/>
    <property type="molecule type" value="Genomic_DNA"/>
</dbReference>
<comment type="caution">
    <text evidence="2">The sequence shown here is derived from an EMBL/GenBank/DDBJ whole genome shotgun (WGS) entry which is preliminary data.</text>
</comment>
<dbReference type="OrthoDB" id="3269273at2759"/>
<name>A0A4S4M4P7_9AGAM</name>
<keyword evidence="3" id="KW-1185">Reference proteome</keyword>
<accession>A0A4S4M4P7</accession>
<dbReference type="Proteomes" id="UP000310158">
    <property type="component" value="Unassembled WGS sequence"/>
</dbReference>
<feature type="compositionally biased region" description="Basic and acidic residues" evidence="1">
    <location>
        <begin position="382"/>
        <end position="391"/>
    </location>
</feature>
<protein>
    <submittedName>
        <fullName evidence="2">Uncharacterized protein</fullName>
    </submittedName>
</protein>
<organism evidence="2 3">
    <name type="scientific">Bondarzewia mesenterica</name>
    <dbReference type="NCBI Taxonomy" id="1095465"/>
    <lineage>
        <taxon>Eukaryota</taxon>
        <taxon>Fungi</taxon>
        <taxon>Dikarya</taxon>
        <taxon>Basidiomycota</taxon>
        <taxon>Agaricomycotina</taxon>
        <taxon>Agaricomycetes</taxon>
        <taxon>Russulales</taxon>
        <taxon>Bondarzewiaceae</taxon>
        <taxon>Bondarzewia</taxon>
    </lineage>
</organism>
<evidence type="ECO:0000313" key="3">
    <source>
        <dbReference type="Proteomes" id="UP000310158"/>
    </source>
</evidence>
<evidence type="ECO:0000313" key="2">
    <source>
        <dbReference type="EMBL" id="THH19577.1"/>
    </source>
</evidence>
<proteinExistence type="predicted"/>
<dbReference type="AlphaFoldDB" id="A0A4S4M4P7"/>
<evidence type="ECO:0000256" key="1">
    <source>
        <dbReference type="SAM" id="MobiDB-lite"/>
    </source>
</evidence>
<gene>
    <name evidence="2" type="ORF">EW146_g1620</name>
</gene>
<sequence length="403" mass="46254">MSKLTANWCQAADLPAPLSYADQLGRQLQLKPMQHSDLQVMVSLGNNLQRGDLLTRLLIQSQNFHTQNLLAEYLAKTSRTEQALGNVQQTLQDLKVIFTNRWIISDATKQNILHVTRVAIMNPLRTSYCNLLVDVEDMLHERSREYGLRDVFKNDTSLKTLRFEIKRVCSSIRSRYQSVIRDSIFGENTKSLEQAYTSIVEEFGVADVIRRFARENPEAVNMEDIDALDDSFSDTTLDGSERVKKRYRTISDAWFEMKLIEWGKNLENTKWSRYVNDTLEQEKMLFDSNGFDILPTLQHHSSQEQHQLAFASDFSFSSLTSDLQQGISLSQTDNFPFPLSQPRYRSYRTPQSPVYSASLPPILQRIANRLPSRSSQGVKWEGSSKEQKQDDLDMSVTSGEISE</sequence>
<reference evidence="2 3" key="1">
    <citation type="submission" date="2019-02" db="EMBL/GenBank/DDBJ databases">
        <title>Genome sequencing of the rare red list fungi Bondarzewia mesenterica.</title>
        <authorList>
            <person name="Buettner E."/>
            <person name="Kellner H."/>
        </authorList>
    </citation>
    <scope>NUCLEOTIDE SEQUENCE [LARGE SCALE GENOMIC DNA]</scope>
    <source>
        <strain evidence="2 3">DSM 108281</strain>
    </source>
</reference>